<dbReference type="STRING" id="86259.A0A4Z1PT74"/>
<feature type="chain" id="PRO_5021448159" description="DUF7732 domain-containing protein" evidence="3">
    <location>
        <begin position="20"/>
        <end position="279"/>
    </location>
</feature>
<protein>
    <recommendedName>
        <fullName evidence="4">DUF7732 domain-containing protein</fullName>
    </recommendedName>
</protein>
<accession>A0A4Z1PT74</accession>
<dbReference type="AlphaFoldDB" id="A0A4Z1PT74"/>
<dbReference type="Proteomes" id="UP000298493">
    <property type="component" value="Unassembled WGS sequence"/>
</dbReference>
<feature type="domain" description="DUF7732" evidence="4">
    <location>
        <begin position="120"/>
        <end position="244"/>
    </location>
</feature>
<evidence type="ECO:0000313" key="6">
    <source>
        <dbReference type="Proteomes" id="UP000298493"/>
    </source>
</evidence>
<evidence type="ECO:0000259" key="4">
    <source>
        <dbReference type="Pfam" id="PF24866"/>
    </source>
</evidence>
<feature type="compositionally biased region" description="Low complexity" evidence="1">
    <location>
        <begin position="77"/>
        <end position="88"/>
    </location>
</feature>
<feature type="compositionally biased region" description="Low complexity" evidence="1">
    <location>
        <begin position="95"/>
        <end position="110"/>
    </location>
</feature>
<reference evidence="5 6" key="1">
    <citation type="submission" date="2019-04" db="EMBL/GenBank/DDBJ databases">
        <title>High contiguity whole genome sequence and gene annotation resource for two Venturia nashicola isolates.</title>
        <authorList>
            <person name="Prokchorchik M."/>
            <person name="Won K."/>
            <person name="Lee Y."/>
            <person name="Choi E.D."/>
            <person name="Segonzac C."/>
            <person name="Sohn K.H."/>
        </authorList>
    </citation>
    <scope>NUCLEOTIDE SEQUENCE [LARGE SCALE GENOMIC DNA]</scope>
    <source>
        <strain evidence="5 6">PRI2</strain>
    </source>
</reference>
<proteinExistence type="predicted"/>
<dbReference type="InterPro" id="IPR056634">
    <property type="entry name" value="DUF7732"/>
</dbReference>
<evidence type="ECO:0000256" key="2">
    <source>
        <dbReference type="SAM" id="Phobius"/>
    </source>
</evidence>
<keyword evidence="3" id="KW-0732">Signal</keyword>
<keyword evidence="2" id="KW-0812">Transmembrane</keyword>
<evidence type="ECO:0000256" key="3">
    <source>
        <dbReference type="SAM" id="SignalP"/>
    </source>
</evidence>
<dbReference type="OrthoDB" id="5425547at2759"/>
<feature type="region of interest" description="Disordered" evidence="1">
    <location>
        <begin position="47"/>
        <end position="110"/>
    </location>
</feature>
<dbReference type="PANTHER" id="PTHR42091:SF1">
    <property type="entry name" value="CONSERVED GLYCINE-RICH PROTEIN (AFU_ORTHOLOGUE AFUA_7G02440)"/>
    <property type="match status" value="1"/>
</dbReference>
<feature type="transmembrane region" description="Helical" evidence="2">
    <location>
        <begin position="139"/>
        <end position="162"/>
    </location>
</feature>
<dbReference type="EMBL" id="SNSC02000002">
    <property type="protein sequence ID" value="TID26477.1"/>
    <property type="molecule type" value="Genomic_DNA"/>
</dbReference>
<keyword evidence="6" id="KW-1185">Reference proteome</keyword>
<sequence>MRFLTTLVATLASISATQALLIPSGANSLAGREAEVPAKREISAWNNLWKRKGGGGGKGGGSSGSSSSGGKTGSSSGGSSSSSSSSGSSSGGTRSGSSSNAGGATLAGSGAPRSYGGGRYYGGGATAPYSSGGRTPKGLAPAAFLGVGALAFFPGLWLYGAYSYPYSNPYRFYNQSAQQNQTRAVDCLCQQYSVCGCDDNDDTSYLDSLVGNGSSSALNQTLVRVANVNGTDTLFINGTLPNGTTASGGTDSASSRGRSIETVGWCVIGGAISFAMWML</sequence>
<keyword evidence="2" id="KW-1133">Transmembrane helix</keyword>
<name>A0A4Z1PT74_9PEZI</name>
<dbReference type="Pfam" id="PF24866">
    <property type="entry name" value="DUF7732"/>
    <property type="match status" value="1"/>
</dbReference>
<dbReference type="PANTHER" id="PTHR42091">
    <property type="entry name" value="CONSERVED GLYCINE-RICH PROTEIN (AFU_ORTHOLOGUE AFUA_7G02440)"/>
    <property type="match status" value="1"/>
</dbReference>
<feature type="compositionally biased region" description="Gly residues" evidence="1">
    <location>
        <begin position="54"/>
        <end position="63"/>
    </location>
</feature>
<keyword evidence="2" id="KW-0472">Membrane</keyword>
<evidence type="ECO:0000256" key="1">
    <source>
        <dbReference type="SAM" id="MobiDB-lite"/>
    </source>
</evidence>
<evidence type="ECO:0000313" key="5">
    <source>
        <dbReference type="EMBL" id="TID26477.1"/>
    </source>
</evidence>
<gene>
    <name evidence="5" type="ORF">E6O75_ATG00970</name>
</gene>
<comment type="caution">
    <text evidence="5">The sequence shown here is derived from an EMBL/GenBank/DDBJ whole genome shotgun (WGS) entry which is preliminary data.</text>
</comment>
<feature type="signal peptide" evidence="3">
    <location>
        <begin position="1"/>
        <end position="19"/>
    </location>
</feature>
<organism evidence="5 6">
    <name type="scientific">Venturia nashicola</name>
    <dbReference type="NCBI Taxonomy" id="86259"/>
    <lineage>
        <taxon>Eukaryota</taxon>
        <taxon>Fungi</taxon>
        <taxon>Dikarya</taxon>
        <taxon>Ascomycota</taxon>
        <taxon>Pezizomycotina</taxon>
        <taxon>Dothideomycetes</taxon>
        <taxon>Pleosporomycetidae</taxon>
        <taxon>Venturiales</taxon>
        <taxon>Venturiaceae</taxon>
        <taxon>Venturia</taxon>
    </lineage>
</organism>